<dbReference type="GO" id="GO:1902555">
    <property type="term" value="C:endoribonuclease complex"/>
    <property type="evidence" value="ECO:0007669"/>
    <property type="project" value="UniProtKB-ARBA"/>
</dbReference>
<keyword evidence="3" id="KW-1185">Reference proteome</keyword>
<feature type="non-terminal residue" evidence="2">
    <location>
        <position position="36"/>
    </location>
</feature>
<gene>
    <name evidence="2" type="ORF">ACFQEU_15820</name>
</gene>
<evidence type="ECO:0000313" key="2">
    <source>
        <dbReference type="EMBL" id="MFC6754912.1"/>
    </source>
</evidence>
<dbReference type="SUPFAM" id="SSF160350">
    <property type="entry name" value="Rnp2-like"/>
    <property type="match status" value="1"/>
</dbReference>
<protein>
    <submittedName>
        <fullName evidence="2">Ribonuclease P</fullName>
    </submittedName>
</protein>
<accession>A0ABD5SCW8</accession>
<keyword evidence="1" id="KW-0819">tRNA processing</keyword>
<evidence type="ECO:0000256" key="1">
    <source>
        <dbReference type="ARBA" id="ARBA00022694"/>
    </source>
</evidence>
<name>A0ABD5SCW8_9EURY</name>
<proteinExistence type="predicted"/>
<evidence type="ECO:0000313" key="3">
    <source>
        <dbReference type="Proteomes" id="UP001596442"/>
    </source>
</evidence>
<comment type="caution">
    <text evidence="2">The sequence shown here is derived from an EMBL/GenBank/DDBJ whole genome shotgun (WGS) entry which is preliminary data.</text>
</comment>
<dbReference type="GO" id="GO:1990904">
    <property type="term" value="C:ribonucleoprotein complex"/>
    <property type="evidence" value="ECO:0007669"/>
    <property type="project" value="UniProtKB-ARBA"/>
</dbReference>
<dbReference type="InterPro" id="IPR038085">
    <property type="entry name" value="Rnp2-like_sf"/>
</dbReference>
<dbReference type="GO" id="GO:0008033">
    <property type="term" value="P:tRNA processing"/>
    <property type="evidence" value="ECO:0007669"/>
    <property type="project" value="UniProtKB-KW"/>
</dbReference>
<organism evidence="2 3">
    <name type="scientific">Halorubrum tibetense</name>
    <dbReference type="NCBI Taxonomy" id="175631"/>
    <lineage>
        <taxon>Archaea</taxon>
        <taxon>Methanobacteriati</taxon>
        <taxon>Methanobacteriota</taxon>
        <taxon>Stenosarchaea group</taxon>
        <taxon>Halobacteria</taxon>
        <taxon>Halobacteriales</taxon>
        <taxon>Haloferacaceae</taxon>
        <taxon>Halorubrum</taxon>
    </lineage>
</organism>
<dbReference type="Proteomes" id="UP001596442">
    <property type="component" value="Unassembled WGS sequence"/>
</dbReference>
<sequence length="36" mass="4384">MKHLPKHLRPRWRYLALGIEAWPDADVDRRAFQRAL</sequence>
<dbReference type="AlphaFoldDB" id="A0ABD5SCW8"/>
<dbReference type="EMBL" id="JBHSWW010000426">
    <property type="protein sequence ID" value="MFC6754912.1"/>
    <property type="molecule type" value="Genomic_DNA"/>
</dbReference>
<reference evidence="2 3" key="1">
    <citation type="journal article" date="2019" name="Int. J. Syst. Evol. Microbiol.">
        <title>The Global Catalogue of Microorganisms (GCM) 10K type strain sequencing project: providing services to taxonomists for standard genome sequencing and annotation.</title>
        <authorList>
            <consortium name="The Broad Institute Genomics Platform"/>
            <consortium name="The Broad Institute Genome Sequencing Center for Infectious Disease"/>
            <person name="Wu L."/>
            <person name="Ma J."/>
        </authorList>
    </citation>
    <scope>NUCLEOTIDE SEQUENCE [LARGE SCALE GENOMIC DNA]</scope>
    <source>
        <strain evidence="2 3">CGMCC 1.3239</strain>
    </source>
</reference>